<proteinExistence type="predicted"/>
<feature type="region of interest" description="Disordered" evidence="1">
    <location>
        <begin position="110"/>
        <end position="161"/>
    </location>
</feature>
<evidence type="ECO:0000256" key="1">
    <source>
        <dbReference type="SAM" id="MobiDB-lite"/>
    </source>
</evidence>
<keyword evidence="3" id="KW-1185">Reference proteome</keyword>
<dbReference type="InterPro" id="IPR027417">
    <property type="entry name" value="P-loop_NTPase"/>
</dbReference>
<feature type="non-terminal residue" evidence="2">
    <location>
        <position position="1"/>
    </location>
</feature>
<dbReference type="EMBL" id="KZ999667">
    <property type="protein sequence ID" value="RKO84850.1"/>
    <property type="molecule type" value="Genomic_DNA"/>
</dbReference>
<protein>
    <submittedName>
        <fullName evidence="2">Uncharacterized protein</fullName>
    </submittedName>
</protein>
<name>A0A4P9W2M4_9FUNG</name>
<evidence type="ECO:0000313" key="3">
    <source>
        <dbReference type="Proteomes" id="UP000269721"/>
    </source>
</evidence>
<dbReference type="SMART" id="SM00015">
    <property type="entry name" value="IQ"/>
    <property type="match status" value="2"/>
</dbReference>
<dbReference type="InterPro" id="IPR000048">
    <property type="entry name" value="IQ_motif_EF-hand-BS"/>
</dbReference>
<dbReference type="AlphaFoldDB" id="A0A4P9W2M4"/>
<evidence type="ECO:0000313" key="2">
    <source>
        <dbReference type="EMBL" id="RKO84850.1"/>
    </source>
</evidence>
<dbReference type="Pfam" id="PF00612">
    <property type="entry name" value="IQ"/>
    <property type="match status" value="2"/>
</dbReference>
<dbReference type="PROSITE" id="PS50096">
    <property type="entry name" value="IQ"/>
    <property type="match status" value="2"/>
</dbReference>
<accession>A0A4P9W2M4</accession>
<organism evidence="2 3">
    <name type="scientific">Blyttiomyces helicus</name>
    <dbReference type="NCBI Taxonomy" id="388810"/>
    <lineage>
        <taxon>Eukaryota</taxon>
        <taxon>Fungi</taxon>
        <taxon>Fungi incertae sedis</taxon>
        <taxon>Chytridiomycota</taxon>
        <taxon>Chytridiomycota incertae sedis</taxon>
        <taxon>Chytridiomycetes</taxon>
        <taxon>Chytridiomycetes incertae sedis</taxon>
        <taxon>Blyttiomyces</taxon>
    </lineage>
</organism>
<sequence>HTRGYLARLHLKTLHASATTIQRHVRGHQLRAKLARLATLRAPIVESDRRLARTRDAIVRREREMRAIGVMDGSRVREYEEERRRRGAIEMQRIWRGWRVRRGWRVGRRASQVGRGTSPDGRGMQARAGKSPSSEVVDEGQPTGAREPATATNAEPDEPDFESEATLQKIYDLISARLTRAHRERLLERLGEAEGTVTRREDLSRIVSGIKEAHMLLDEREGRDDNECGRRNVVKECRNLRKATESFRKVVETLQQTPSPDAAGFSLPTIALPNRLKPAIRASHLASLQAARRNWWEHVGAGDEDADEVLDFTSADAESLRYY</sequence>
<dbReference type="OrthoDB" id="10675520at2759"/>
<reference evidence="3" key="1">
    <citation type="journal article" date="2018" name="Nat. Microbiol.">
        <title>Leveraging single-cell genomics to expand the fungal tree of life.</title>
        <authorList>
            <person name="Ahrendt S.R."/>
            <person name="Quandt C.A."/>
            <person name="Ciobanu D."/>
            <person name="Clum A."/>
            <person name="Salamov A."/>
            <person name="Andreopoulos B."/>
            <person name="Cheng J.F."/>
            <person name="Woyke T."/>
            <person name="Pelin A."/>
            <person name="Henrissat B."/>
            <person name="Reynolds N.K."/>
            <person name="Benny G.L."/>
            <person name="Smith M.E."/>
            <person name="James T.Y."/>
            <person name="Grigoriev I.V."/>
        </authorList>
    </citation>
    <scope>NUCLEOTIDE SEQUENCE [LARGE SCALE GENOMIC DNA]</scope>
</reference>
<gene>
    <name evidence="2" type="ORF">BDK51DRAFT_42222</name>
</gene>
<dbReference type="Proteomes" id="UP000269721">
    <property type="component" value="Unassembled WGS sequence"/>
</dbReference>
<dbReference type="Gene3D" id="1.20.5.190">
    <property type="match status" value="1"/>
</dbReference>
<dbReference type="SUPFAM" id="SSF52540">
    <property type="entry name" value="P-loop containing nucleoside triphosphate hydrolases"/>
    <property type="match status" value="1"/>
</dbReference>